<keyword evidence="1" id="KW-0812">Transmembrane</keyword>
<dbReference type="STRING" id="2052828.ATO67_05435"/>
<sequence>MTIGLLMLAGSAFTLYLAYNGSIFLQWWALAIIGTLVCGGAALIGIGLLGSHSLVDKWADAASSHEASVVLMVISFPVYCVLKPFYQTR</sequence>
<protein>
    <submittedName>
        <fullName evidence="2">Uncharacterized protein</fullName>
    </submittedName>
</protein>
<feature type="transmembrane region" description="Helical" evidence="1">
    <location>
        <begin position="67"/>
        <end position="86"/>
    </location>
</feature>
<comment type="caution">
    <text evidence="2">The sequence shown here is derived from an EMBL/GenBank/DDBJ whole genome shotgun (WGS) entry which is preliminary data.</text>
</comment>
<evidence type="ECO:0000313" key="2">
    <source>
        <dbReference type="EMBL" id="KXG86058.1"/>
    </source>
</evidence>
<proteinExistence type="predicted"/>
<organism evidence="2 3">
    <name type="scientific">Agrobacterium bohemicum</name>
    <dbReference type="NCBI Taxonomy" id="2052828"/>
    <lineage>
        <taxon>Bacteria</taxon>
        <taxon>Pseudomonadati</taxon>
        <taxon>Pseudomonadota</taxon>
        <taxon>Alphaproteobacteria</taxon>
        <taxon>Hyphomicrobiales</taxon>
        <taxon>Rhizobiaceae</taxon>
        <taxon>Rhizobium/Agrobacterium group</taxon>
        <taxon>Agrobacterium</taxon>
    </lineage>
</organism>
<dbReference type="EMBL" id="LNUW01000028">
    <property type="protein sequence ID" value="KXG86058.1"/>
    <property type="molecule type" value="Genomic_DNA"/>
</dbReference>
<keyword evidence="1" id="KW-0472">Membrane</keyword>
<accession>A0A135P3U0</accession>
<gene>
    <name evidence="2" type="ORF">ATO67_05435</name>
</gene>
<evidence type="ECO:0000313" key="3">
    <source>
        <dbReference type="Proteomes" id="UP000070498"/>
    </source>
</evidence>
<keyword evidence="1" id="KW-1133">Transmembrane helix</keyword>
<evidence type="ECO:0000256" key="1">
    <source>
        <dbReference type="SAM" id="Phobius"/>
    </source>
</evidence>
<keyword evidence="3" id="KW-1185">Reference proteome</keyword>
<reference evidence="2 3" key="1">
    <citation type="submission" date="2015-11" db="EMBL/GenBank/DDBJ databases">
        <title>Draft genome sequence of Agrobacterium sp. R89-1.</title>
        <authorList>
            <person name="Zahradnik J."/>
            <person name="Kyslikova E."/>
            <person name="Palyzova A."/>
            <person name="Kyslik P."/>
        </authorList>
    </citation>
    <scope>NUCLEOTIDE SEQUENCE [LARGE SCALE GENOMIC DNA]</scope>
    <source>
        <strain evidence="2 3">R89-1</strain>
    </source>
</reference>
<dbReference type="AlphaFoldDB" id="A0A135P3U0"/>
<dbReference type="Proteomes" id="UP000070498">
    <property type="component" value="Unassembled WGS sequence"/>
</dbReference>
<name>A0A135P3U0_9HYPH</name>
<feature type="transmembrane region" description="Helical" evidence="1">
    <location>
        <begin position="30"/>
        <end position="55"/>
    </location>
</feature>